<dbReference type="Proteomes" id="UP000299211">
    <property type="component" value="Unassembled WGS sequence"/>
</dbReference>
<sequence length="72" mass="7558">MALAGPEGVRVMTGDAEDSGWSPIKESCGATRVSIAEGAGWRLCPAAVAEGTARLWFEKVTGNGWDDHVVLI</sequence>
<name>A0A4D4N3E3_STRAX</name>
<dbReference type="EMBL" id="BJHY01000001">
    <property type="protein sequence ID" value="GDY78029.1"/>
    <property type="molecule type" value="Genomic_DNA"/>
</dbReference>
<evidence type="ECO:0000256" key="1">
    <source>
        <dbReference type="SAM" id="MobiDB-lite"/>
    </source>
</evidence>
<protein>
    <submittedName>
        <fullName evidence="2">Uncharacterized protein</fullName>
    </submittedName>
</protein>
<organism evidence="2 3">
    <name type="scientific">Streptomyces avermitilis</name>
    <dbReference type="NCBI Taxonomy" id="33903"/>
    <lineage>
        <taxon>Bacteria</taxon>
        <taxon>Bacillati</taxon>
        <taxon>Actinomycetota</taxon>
        <taxon>Actinomycetes</taxon>
        <taxon>Kitasatosporales</taxon>
        <taxon>Streptomycetaceae</taxon>
        <taxon>Streptomyces</taxon>
    </lineage>
</organism>
<proteinExistence type="predicted"/>
<gene>
    <name evidence="2" type="ORF">SAV31267_075140</name>
</gene>
<comment type="caution">
    <text evidence="2">The sequence shown here is derived from an EMBL/GenBank/DDBJ whole genome shotgun (WGS) entry which is preliminary data.</text>
</comment>
<evidence type="ECO:0000313" key="2">
    <source>
        <dbReference type="EMBL" id="GDY78029.1"/>
    </source>
</evidence>
<evidence type="ECO:0000313" key="3">
    <source>
        <dbReference type="Proteomes" id="UP000299211"/>
    </source>
</evidence>
<dbReference type="AlphaFoldDB" id="A0A4D4N3E3"/>
<feature type="region of interest" description="Disordered" evidence="1">
    <location>
        <begin position="1"/>
        <end position="23"/>
    </location>
</feature>
<reference evidence="2 3" key="1">
    <citation type="submission" date="2019-04" db="EMBL/GenBank/DDBJ databases">
        <title>Draft genome sequences of Streptomyces avermitilis ATCC 31267.</title>
        <authorList>
            <person name="Komaki H."/>
            <person name="Tamura T."/>
            <person name="Hosoyama A."/>
        </authorList>
    </citation>
    <scope>NUCLEOTIDE SEQUENCE [LARGE SCALE GENOMIC DNA]</scope>
    <source>
        <strain evidence="2 3">ATCC 31267</strain>
    </source>
</reference>
<accession>A0A4D4N3E3</accession>